<name>A0AAP0I883_9MAGN</name>
<evidence type="ECO:0000259" key="1">
    <source>
        <dbReference type="Pfam" id="PF13662"/>
    </source>
</evidence>
<dbReference type="EMBL" id="JBBNAE010000007">
    <property type="protein sequence ID" value="KAK9110488.1"/>
    <property type="molecule type" value="Genomic_DNA"/>
</dbReference>
<feature type="domain" description="Toprim" evidence="1">
    <location>
        <begin position="195"/>
        <end position="272"/>
    </location>
</feature>
<evidence type="ECO:0000313" key="3">
    <source>
        <dbReference type="Proteomes" id="UP001417504"/>
    </source>
</evidence>
<dbReference type="Pfam" id="PF13662">
    <property type="entry name" value="Toprim_4"/>
    <property type="match status" value="1"/>
</dbReference>
<reference evidence="2 3" key="1">
    <citation type="submission" date="2024-01" db="EMBL/GenBank/DDBJ databases">
        <title>Genome assemblies of Stephania.</title>
        <authorList>
            <person name="Yang L."/>
        </authorList>
    </citation>
    <scope>NUCLEOTIDE SEQUENCE [LARGE SCALE GENOMIC DNA]</scope>
    <source>
        <strain evidence="2">QJT</strain>
        <tissue evidence="2">Leaf</tissue>
    </source>
</reference>
<dbReference type="InterPro" id="IPR027032">
    <property type="entry name" value="Twinkle-like"/>
</dbReference>
<accession>A0AAP0I883</accession>
<sequence length="342" mass="38288">MPPYHRPVKSLFAISSSNAVAAAMASKLYYFLKPKPFLRNLQTQHYRLFSPFPSTPTSPILLSSFKKSGFCFAAHSSVHRPLNPEVEEASQPQSGRLTLLKMRLESEGIQCAVLKPGEYSRLLCPKCLGGDLKERSFSLYICPDWQGNMLIGTALERNVDGEGVLRNAVMRKSGDQEMDAEKILYGLDDIKGASEIDKLAMEEAGFRNCVSVPDGAPSKVNPKELPSETEDTKFQYLWNCKEYLDKASRIILATDANAPGQALAEELARHLGRERRWRVKWPKPSSERVCKDANENMTWVSQRMEGFRSIIQVMIFICNNGEASVMNKLGSDNALLFLILSS</sequence>
<proteinExistence type="predicted"/>
<dbReference type="PANTHER" id="PTHR12873:SF0">
    <property type="entry name" value="TWINKLE MTDNA HELICASE"/>
    <property type="match status" value="1"/>
</dbReference>
<dbReference type="GO" id="GO:0003697">
    <property type="term" value="F:single-stranded DNA binding"/>
    <property type="evidence" value="ECO:0007669"/>
    <property type="project" value="InterPro"/>
</dbReference>
<dbReference type="GO" id="GO:0043139">
    <property type="term" value="F:5'-3' DNA helicase activity"/>
    <property type="evidence" value="ECO:0007669"/>
    <property type="project" value="InterPro"/>
</dbReference>
<dbReference type="AlphaFoldDB" id="A0AAP0I883"/>
<dbReference type="InterPro" id="IPR006171">
    <property type="entry name" value="TOPRIM_dom"/>
</dbReference>
<comment type="caution">
    <text evidence="2">The sequence shown here is derived from an EMBL/GenBank/DDBJ whole genome shotgun (WGS) entry which is preliminary data.</text>
</comment>
<dbReference type="CDD" id="cd00188">
    <property type="entry name" value="TOPRIM"/>
    <property type="match status" value="1"/>
</dbReference>
<evidence type="ECO:0000313" key="2">
    <source>
        <dbReference type="EMBL" id="KAK9110488.1"/>
    </source>
</evidence>
<protein>
    <recommendedName>
        <fullName evidence="1">Toprim domain-containing protein</fullName>
    </recommendedName>
</protein>
<keyword evidence="3" id="KW-1185">Reference proteome</keyword>
<dbReference type="Proteomes" id="UP001417504">
    <property type="component" value="Unassembled WGS sequence"/>
</dbReference>
<organism evidence="2 3">
    <name type="scientific">Stephania japonica</name>
    <dbReference type="NCBI Taxonomy" id="461633"/>
    <lineage>
        <taxon>Eukaryota</taxon>
        <taxon>Viridiplantae</taxon>
        <taxon>Streptophyta</taxon>
        <taxon>Embryophyta</taxon>
        <taxon>Tracheophyta</taxon>
        <taxon>Spermatophyta</taxon>
        <taxon>Magnoliopsida</taxon>
        <taxon>Ranunculales</taxon>
        <taxon>Menispermaceae</taxon>
        <taxon>Menispermoideae</taxon>
        <taxon>Cissampelideae</taxon>
        <taxon>Stephania</taxon>
    </lineage>
</organism>
<gene>
    <name evidence="2" type="ORF">Sjap_018548</name>
</gene>
<dbReference type="PANTHER" id="PTHR12873">
    <property type="entry name" value="T7-LIKE MITOCHONDRIAL DNA HELICASE"/>
    <property type="match status" value="1"/>
</dbReference>
<dbReference type="SUPFAM" id="SSF56731">
    <property type="entry name" value="DNA primase core"/>
    <property type="match status" value="1"/>
</dbReference>
<dbReference type="Gene3D" id="3.40.1360.10">
    <property type="match status" value="1"/>
</dbReference>